<accession>A0A518N665</accession>
<proteinExistence type="predicted"/>
<name>A0A518N665_9GAMM</name>
<organism evidence="2 3">
    <name type="scientific">Luteimonas granuli</name>
    <dbReference type="NCBI Taxonomy" id="1176533"/>
    <lineage>
        <taxon>Bacteria</taxon>
        <taxon>Pseudomonadati</taxon>
        <taxon>Pseudomonadota</taxon>
        <taxon>Gammaproteobacteria</taxon>
        <taxon>Lysobacterales</taxon>
        <taxon>Lysobacteraceae</taxon>
        <taxon>Luteimonas</taxon>
    </lineage>
</organism>
<dbReference type="RefSeq" id="WP_144893083.1">
    <property type="nucleotide sequence ID" value="NZ_CP042218.1"/>
</dbReference>
<evidence type="ECO:0000313" key="2">
    <source>
        <dbReference type="EMBL" id="QDW67416.1"/>
    </source>
</evidence>
<sequence length="121" mass="13521">MAPTLLSIALLVLAGWLWLRGWRAARGRHQRAMAGVLDAADALEARLRTARSEIESVAGDGRDDPVRKALQEMLRQRLWLQQHGPAASTSQLDAVRESIDAARARIEQQLRRIERARAPLP</sequence>
<gene>
    <name evidence="2" type="ORF">FPZ22_11440</name>
</gene>
<dbReference type="AlphaFoldDB" id="A0A518N665"/>
<reference evidence="2 3" key="1">
    <citation type="submission" date="2019-07" db="EMBL/GenBank/DDBJ databases">
        <title>Full genome sequence of Luteimonas sp. Gr-4.</title>
        <authorList>
            <person name="Im W.-T."/>
        </authorList>
    </citation>
    <scope>NUCLEOTIDE SEQUENCE [LARGE SCALE GENOMIC DNA]</scope>
    <source>
        <strain evidence="2 3">Gr-4</strain>
    </source>
</reference>
<feature type="coiled-coil region" evidence="1">
    <location>
        <begin position="33"/>
        <end position="60"/>
    </location>
</feature>
<dbReference type="OrthoDB" id="5966755at2"/>
<evidence type="ECO:0000313" key="3">
    <source>
        <dbReference type="Proteomes" id="UP000316584"/>
    </source>
</evidence>
<keyword evidence="1" id="KW-0175">Coiled coil</keyword>
<evidence type="ECO:0000256" key="1">
    <source>
        <dbReference type="SAM" id="Coils"/>
    </source>
</evidence>
<keyword evidence="3" id="KW-1185">Reference proteome</keyword>
<dbReference type="KEGG" id="lug:FPZ22_11440"/>
<dbReference type="Proteomes" id="UP000316584">
    <property type="component" value="Chromosome"/>
</dbReference>
<protein>
    <submittedName>
        <fullName evidence="2">Uncharacterized protein</fullName>
    </submittedName>
</protein>
<dbReference type="EMBL" id="CP042218">
    <property type="protein sequence ID" value="QDW67416.1"/>
    <property type="molecule type" value="Genomic_DNA"/>
</dbReference>